<name>A0A1I0CMF4_9FIRM</name>
<feature type="domain" description="Zinc finger CHC2-type" evidence="1">
    <location>
        <begin position="4"/>
        <end position="99"/>
    </location>
</feature>
<evidence type="ECO:0000259" key="1">
    <source>
        <dbReference type="Pfam" id="PF01807"/>
    </source>
</evidence>
<dbReference type="AlphaFoldDB" id="A0A1I0CMF4"/>
<dbReference type="GO" id="GO:0003899">
    <property type="term" value="F:DNA-directed RNA polymerase activity"/>
    <property type="evidence" value="ECO:0007669"/>
    <property type="project" value="InterPro"/>
</dbReference>
<dbReference type="EMBL" id="FOIN01000003">
    <property type="protein sequence ID" value="SET20663.1"/>
    <property type="molecule type" value="Genomic_DNA"/>
</dbReference>
<sequence>MAISKKMIKEIKDHVSIVDLANEYFQVTKKNGYLGIVGSANDGGDFSSLVIYPATNSFFRQSTRHGGDVISFVMETQIEGIHTFKDAVNFLQGRIDPDFKVELTDNKKKAYEDMSPKERIEKIKSCHQTLKDQLEIDSTYRNVMAYLIQTRKIDPDIVLNGIKKGEIAQITMYGYKSVAFISKEMGLYSCICRRAISSISSFKGDFKGCNYDLGWRVFPDNAKTAGISPGAKIYAFEGYIDMLSYRTLAKRQGKDLSNDIFVVCGSVSKYKCVVNAAKEYSRDVVICFDNDKAGIELGNSLEKELAELGDVKVSKEFSVSKDWNEDLKQLSSRKFNFEKKTDRQIGR</sequence>
<dbReference type="GeneID" id="78287576"/>
<reference evidence="3" key="1">
    <citation type="submission" date="2016-10" db="EMBL/GenBank/DDBJ databases">
        <authorList>
            <person name="Varghese N."/>
            <person name="Submissions S."/>
        </authorList>
    </citation>
    <scope>NUCLEOTIDE SEQUENCE [LARGE SCALE GENOMIC DNA]</scope>
    <source>
        <strain evidence="3">DSM 1551</strain>
    </source>
</reference>
<dbReference type="CDD" id="cd01029">
    <property type="entry name" value="TOPRIM_primases"/>
    <property type="match status" value="1"/>
</dbReference>
<accession>A0A1I0CMF4</accession>
<dbReference type="GO" id="GO:0003677">
    <property type="term" value="F:DNA binding"/>
    <property type="evidence" value="ECO:0007669"/>
    <property type="project" value="InterPro"/>
</dbReference>
<organism evidence="2 3">
    <name type="scientific">Thomasclavelia cocleata</name>
    <dbReference type="NCBI Taxonomy" id="69824"/>
    <lineage>
        <taxon>Bacteria</taxon>
        <taxon>Bacillati</taxon>
        <taxon>Bacillota</taxon>
        <taxon>Erysipelotrichia</taxon>
        <taxon>Erysipelotrichales</taxon>
        <taxon>Coprobacillaceae</taxon>
        <taxon>Thomasclavelia</taxon>
    </lineage>
</organism>
<protein>
    <submittedName>
        <fullName evidence="2">CHC2 zinc finger</fullName>
    </submittedName>
</protein>
<dbReference type="OrthoDB" id="1656095at2"/>
<keyword evidence="3" id="KW-1185">Reference proteome</keyword>
<proteinExistence type="predicted"/>
<evidence type="ECO:0000313" key="3">
    <source>
        <dbReference type="Proteomes" id="UP000198558"/>
    </source>
</evidence>
<dbReference type="GO" id="GO:0008270">
    <property type="term" value="F:zinc ion binding"/>
    <property type="evidence" value="ECO:0007669"/>
    <property type="project" value="InterPro"/>
</dbReference>
<dbReference type="Gene3D" id="3.40.1360.10">
    <property type="match status" value="1"/>
</dbReference>
<dbReference type="SUPFAM" id="SSF57783">
    <property type="entry name" value="Zinc beta-ribbon"/>
    <property type="match status" value="1"/>
</dbReference>
<gene>
    <name evidence="2" type="ORF">SAMN04489758_103121</name>
</gene>
<dbReference type="InterPro" id="IPR002694">
    <property type="entry name" value="Znf_CHC2"/>
</dbReference>
<dbReference type="Pfam" id="PF13155">
    <property type="entry name" value="Toprim_2"/>
    <property type="match status" value="1"/>
</dbReference>
<dbReference type="InterPro" id="IPR034154">
    <property type="entry name" value="TOPRIM_DnaG/twinkle"/>
</dbReference>
<dbReference type="Gene3D" id="3.90.580.10">
    <property type="entry name" value="Zinc finger, CHC2-type domain"/>
    <property type="match status" value="1"/>
</dbReference>
<dbReference type="InterPro" id="IPR036977">
    <property type="entry name" value="DNA_primase_Znf_CHC2"/>
</dbReference>
<dbReference type="GO" id="GO:0006260">
    <property type="term" value="P:DNA replication"/>
    <property type="evidence" value="ECO:0007669"/>
    <property type="project" value="InterPro"/>
</dbReference>
<dbReference type="RefSeq" id="WP_092352229.1">
    <property type="nucleotide sequence ID" value="NZ_FOIN01000003.1"/>
</dbReference>
<evidence type="ECO:0000313" key="2">
    <source>
        <dbReference type="EMBL" id="SET20663.1"/>
    </source>
</evidence>
<dbReference type="Pfam" id="PF01807">
    <property type="entry name" value="Zn_ribbon_DnaG"/>
    <property type="match status" value="1"/>
</dbReference>
<dbReference type="Proteomes" id="UP000198558">
    <property type="component" value="Unassembled WGS sequence"/>
</dbReference>